<dbReference type="RefSeq" id="WP_192541237.1">
    <property type="nucleotide sequence ID" value="NZ_CASHZX010000001.1"/>
</dbReference>
<dbReference type="InterPro" id="IPR000086">
    <property type="entry name" value="NUDIX_hydrolase_dom"/>
</dbReference>
<dbReference type="PROSITE" id="PS51462">
    <property type="entry name" value="NUDIX"/>
    <property type="match status" value="1"/>
</dbReference>
<accession>A0ABR9FKA7</accession>
<dbReference type="PRINTS" id="PR00502">
    <property type="entry name" value="NUDIXFAMILY"/>
</dbReference>
<dbReference type="PROSITE" id="PS51186">
    <property type="entry name" value="GNAT"/>
    <property type="match status" value="1"/>
</dbReference>
<dbReference type="Gene3D" id="3.90.79.10">
    <property type="entry name" value="Nucleoside Triphosphate Pyrophosphohydrolase"/>
    <property type="match status" value="1"/>
</dbReference>
<dbReference type="InterPro" id="IPR016181">
    <property type="entry name" value="Acyl_CoA_acyltransferase"/>
</dbReference>
<evidence type="ECO:0000259" key="3">
    <source>
        <dbReference type="PROSITE" id="PS51462"/>
    </source>
</evidence>
<dbReference type="Proteomes" id="UP000707245">
    <property type="component" value="Unassembled WGS sequence"/>
</dbReference>
<reference evidence="4 5" key="1">
    <citation type="submission" date="2020-07" db="EMBL/GenBank/DDBJ databases">
        <title>Halophilic bacteria isolated from french cheeses.</title>
        <authorList>
            <person name="Kothe C.I."/>
            <person name="Farah-Kraiem B."/>
            <person name="Renault P."/>
            <person name="Dridi B."/>
        </authorList>
    </citation>
    <scope>NUCLEOTIDE SEQUENCE [LARGE SCALE GENOMIC DNA]</scope>
    <source>
        <strain evidence="4 5">FME14</strain>
    </source>
</reference>
<dbReference type="InterPro" id="IPR051531">
    <property type="entry name" value="N-acetyltransferase"/>
</dbReference>
<evidence type="ECO:0000256" key="1">
    <source>
        <dbReference type="ARBA" id="ARBA00022801"/>
    </source>
</evidence>
<organism evidence="4 5">
    <name type="scientific">Pseudoalteromonas prydzensis</name>
    <dbReference type="NCBI Taxonomy" id="182141"/>
    <lineage>
        <taxon>Bacteria</taxon>
        <taxon>Pseudomonadati</taxon>
        <taxon>Pseudomonadota</taxon>
        <taxon>Gammaproteobacteria</taxon>
        <taxon>Alteromonadales</taxon>
        <taxon>Pseudoalteromonadaceae</taxon>
        <taxon>Pseudoalteromonas</taxon>
    </lineage>
</organism>
<dbReference type="InterPro" id="IPR000182">
    <property type="entry name" value="GNAT_dom"/>
</dbReference>
<comment type="caution">
    <text evidence="4">The sequence shown here is derived from an EMBL/GenBank/DDBJ whole genome shotgun (WGS) entry which is preliminary data.</text>
</comment>
<protein>
    <submittedName>
        <fullName evidence="4">GNAT family N-acetyltransferase</fullName>
    </submittedName>
</protein>
<proteinExistence type="predicted"/>
<keyword evidence="1" id="KW-0378">Hydrolase</keyword>
<evidence type="ECO:0000313" key="4">
    <source>
        <dbReference type="EMBL" id="MBE0457250.1"/>
    </source>
</evidence>
<name>A0ABR9FKA7_9GAMM</name>
<dbReference type="PANTHER" id="PTHR43792">
    <property type="entry name" value="GNAT FAMILY, PUTATIVE (AFU_ORTHOLOGUE AFUA_3G00765)-RELATED-RELATED"/>
    <property type="match status" value="1"/>
</dbReference>
<dbReference type="Pfam" id="PF00293">
    <property type="entry name" value="NUDIX"/>
    <property type="match status" value="1"/>
</dbReference>
<sequence length="229" mass="25119">MTFTDFYRLSAHAVITNASGEILQLKASYGEQSWGLPGGALDMGETVHQALIRECQEELGCEVKIEHLTGIYYHKAFNSHAFILSLLNQPSFYRYIADKGIYTEQQAEQYIQKAFIDGHQQQGFGPYIVANKHGDALGMVGLFQRDALAVPDIGFAFLEQYTGKGFAYEAAAKLLSVYEGKFPQIAAIADVDNSVSHGLLNKLGFTVCGKAVLNKDGTALVVFIRDSGH</sequence>
<dbReference type="CDD" id="cd02883">
    <property type="entry name" value="NUDIX_Hydrolase"/>
    <property type="match status" value="1"/>
</dbReference>
<keyword evidence="5" id="KW-1185">Reference proteome</keyword>
<feature type="domain" description="Nudix hydrolase" evidence="3">
    <location>
        <begin position="6"/>
        <end position="141"/>
    </location>
</feature>
<evidence type="ECO:0000259" key="2">
    <source>
        <dbReference type="PROSITE" id="PS51186"/>
    </source>
</evidence>
<dbReference type="EMBL" id="RRZA01000016">
    <property type="protein sequence ID" value="MBE0457250.1"/>
    <property type="molecule type" value="Genomic_DNA"/>
</dbReference>
<gene>
    <name evidence="4" type="ORF">EI167_07240</name>
</gene>
<feature type="domain" description="N-acetyltransferase" evidence="2">
    <location>
        <begin position="82"/>
        <end position="227"/>
    </location>
</feature>
<dbReference type="Gene3D" id="3.40.630.30">
    <property type="match status" value="1"/>
</dbReference>
<dbReference type="SUPFAM" id="SSF55811">
    <property type="entry name" value="Nudix"/>
    <property type="match status" value="1"/>
</dbReference>
<dbReference type="InterPro" id="IPR020476">
    <property type="entry name" value="Nudix_hydrolase"/>
</dbReference>
<evidence type="ECO:0000313" key="5">
    <source>
        <dbReference type="Proteomes" id="UP000707245"/>
    </source>
</evidence>
<dbReference type="Pfam" id="PF13302">
    <property type="entry name" value="Acetyltransf_3"/>
    <property type="match status" value="1"/>
</dbReference>
<dbReference type="InterPro" id="IPR015797">
    <property type="entry name" value="NUDIX_hydrolase-like_dom_sf"/>
</dbReference>
<dbReference type="SUPFAM" id="SSF55729">
    <property type="entry name" value="Acyl-CoA N-acyltransferases (Nat)"/>
    <property type="match status" value="1"/>
</dbReference>
<dbReference type="PANTHER" id="PTHR43792:SF1">
    <property type="entry name" value="N-ACETYLTRANSFERASE DOMAIN-CONTAINING PROTEIN"/>
    <property type="match status" value="1"/>
</dbReference>